<dbReference type="SUPFAM" id="SSF52540">
    <property type="entry name" value="P-loop containing nucleoside triphosphate hydrolases"/>
    <property type="match status" value="1"/>
</dbReference>
<dbReference type="GO" id="GO:0003925">
    <property type="term" value="F:G protein activity"/>
    <property type="evidence" value="ECO:0007669"/>
    <property type="project" value="UniProtKB-EC"/>
</dbReference>
<dbReference type="Pfam" id="PF00071">
    <property type="entry name" value="Ras"/>
    <property type="match status" value="1"/>
</dbReference>
<dbReference type="VEuPathDB" id="VectorBase:BGLB034628"/>
<dbReference type="RefSeq" id="XP_013082764.1">
    <property type="nucleotide sequence ID" value="XM_013227310.2"/>
</dbReference>
<dbReference type="PANTHER" id="PTHR45704">
    <property type="entry name" value="RAS-LIKE FAMILY MEMBER 11"/>
    <property type="match status" value="1"/>
</dbReference>
<sequence length="211" mass="23966">MSQRRFTNAKIVILGGSAVGKTAFAVRYITKRYIGDYAPNTEMMYTHRLVGSRDDVTLEILDTAFQMPNDILEKHVKWADGFILMYSVTSRVSYQEACKLKETVFQHRGADLPIVLVSNKHDLLTARAVTDDECDNLAGEMDCPRFQISVAEGQDGVNEAMEELLVLIKRQLVKNLTTTPEHVAGLEKKSRLYNMKKAFKKRIVRSRSDTF</sequence>
<dbReference type="EC" id="3.6.5.2" evidence="2"/>
<dbReference type="PRINTS" id="PR00449">
    <property type="entry name" value="RASTRNSFRMNG"/>
</dbReference>
<dbReference type="SMART" id="SM00174">
    <property type="entry name" value="RHO"/>
    <property type="match status" value="1"/>
</dbReference>
<dbReference type="GO" id="GO:0005525">
    <property type="term" value="F:GTP binding"/>
    <property type="evidence" value="ECO:0007669"/>
    <property type="project" value="InterPro"/>
</dbReference>
<dbReference type="NCBIfam" id="TIGR00231">
    <property type="entry name" value="small_GTP"/>
    <property type="match status" value="1"/>
</dbReference>
<dbReference type="Proteomes" id="UP000076420">
    <property type="component" value="Unassembled WGS sequence"/>
</dbReference>
<reference evidence="5" key="1">
    <citation type="submission" date="2020-05" db="UniProtKB">
        <authorList>
            <consortium name="EnsemblMetazoa"/>
        </authorList>
    </citation>
    <scope>IDENTIFICATION</scope>
    <source>
        <strain evidence="5">BB02</strain>
    </source>
</reference>
<dbReference type="Gene3D" id="3.40.50.300">
    <property type="entry name" value="P-loop containing nucleotide triphosphate hydrolases"/>
    <property type="match status" value="1"/>
</dbReference>
<dbReference type="AlphaFoldDB" id="A0A2C9LT48"/>
<evidence type="ECO:0000256" key="1">
    <source>
        <dbReference type="ARBA" id="ARBA00008344"/>
    </source>
</evidence>
<evidence type="ECO:0000313" key="6">
    <source>
        <dbReference type="Proteomes" id="UP000076420"/>
    </source>
</evidence>
<gene>
    <name evidence="5" type="primary">106068022</name>
    <name evidence="8" type="synonym">LOC106068022</name>
</gene>
<comment type="similarity">
    <text evidence="1">Belongs to the small GTPase superfamily. Ras family.</text>
</comment>
<evidence type="ECO:0000256" key="2">
    <source>
        <dbReference type="ARBA" id="ARBA00011984"/>
    </source>
</evidence>
<proteinExistence type="inferred from homology"/>
<dbReference type="SMART" id="SM00175">
    <property type="entry name" value="RAB"/>
    <property type="match status" value="1"/>
</dbReference>
<dbReference type="InterPro" id="IPR051065">
    <property type="entry name" value="Ras-related_GTPase"/>
</dbReference>
<organism evidence="5 6">
    <name type="scientific">Biomphalaria glabrata</name>
    <name type="common">Bloodfluke planorb</name>
    <name type="synonym">Freshwater snail</name>
    <dbReference type="NCBI Taxonomy" id="6526"/>
    <lineage>
        <taxon>Eukaryota</taxon>
        <taxon>Metazoa</taxon>
        <taxon>Spiralia</taxon>
        <taxon>Lophotrochozoa</taxon>
        <taxon>Mollusca</taxon>
        <taxon>Gastropoda</taxon>
        <taxon>Heterobranchia</taxon>
        <taxon>Euthyneura</taxon>
        <taxon>Panpulmonata</taxon>
        <taxon>Hygrophila</taxon>
        <taxon>Lymnaeoidea</taxon>
        <taxon>Planorbidae</taxon>
        <taxon>Biomphalaria</taxon>
    </lineage>
</organism>
<dbReference type="VEuPathDB" id="VectorBase:BGLAX_041025"/>
<evidence type="ECO:0000313" key="8">
    <source>
        <dbReference type="RefSeq" id="XP_013082764.1"/>
    </source>
</evidence>
<dbReference type="InterPro" id="IPR005225">
    <property type="entry name" value="Small_GTP-bd"/>
</dbReference>
<dbReference type="KEGG" id="bgt:106068022"/>
<keyword evidence="7" id="KW-1185">Reference proteome</keyword>
<dbReference type="EnsemblMetazoa" id="BGLB034628-RA">
    <property type="protein sequence ID" value="BGLB034628-PA"/>
    <property type="gene ID" value="BGLB034628"/>
</dbReference>
<dbReference type="Proteomes" id="UP001165740">
    <property type="component" value="Chromosome 6"/>
</dbReference>
<evidence type="ECO:0000256" key="4">
    <source>
        <dbReference type="ARBA" id="ARBA00048098"/>
    </source>
</evidence>
<dbReference type="InterPro" id="IPR027417">
    <property type="entry name" value="P-loop_NTPase"/>
</dbReference>
<dbReference type="PROSITE" id="PS51419">
    <property type="entry name" value="RAB"/>
    <property type="match status" value="1"/>
</dbReference>
<dbReference type="OrthoDB" id="18798at2759"/>
<comment type="catalytic activity">
    <reaction evidence="4">
        <text>GTP + H2O = GDP + phosphate + H(+)</text>
        <dbReference type="Rhea" id="RHEA:19669"/>
        <dbReference type="ChEBI" id="CHEBI:15377"/>
        <dbReference type="ChEBI" id="CHEBI:15378"/>
        <dbReference type="ChEBI" id="CHEBI:37565"/>
        <dbReference type="ChEBI" id="CHEBI:43474"/>
        <dbReference type="ChEBI" id="CHEBI:58189"/>
        <dbReference type="EC" id="3.6.5.2"/>
    </reaction>
</comment>
<dbReference type="InterPro" id="IPR001806">
    <property type="entry name" value="Small_GTPase"/>
</dbReference>
<keyword evidence="3" id="KW-0378">Hydrolase</keyword>
<dbReference type="OMA" id="CPRFQIS"/>
<dbReference type="GeneID" id="106068022"/>
<reference evidence="8" key="2">
    <citation type="submission" date="2025-04" db="UniProtKB">
        <authorList>
            <consortium name="RefSeq"/>
        </authorList>
    </citation>
    <scope>IDENTIFICATION</scope>
</reference>
<dbReference type="STRING" id="6526.A0A2C9LT48"/>
<name>A0A2C9LT48_BIOGL</name>
<accession>A0A2C9LT48</accession>
<evidence type="ECO:0000313" key="7">
    <source>
        <dbReference type="Proteomes" id="UP001165740"/>
    </source>
</evidence>
<evidence type="ECO:0000313" key="5">
    <source>
        <dbReference type="EnsemblMetazoa" id="BGLB034628-PA"/>
    </source>
</evidence>
<protein>
    <recommendedName>
        <fullName evidence="2">small monomeric GTPase</fullName>
        <ecNumber evidence="2">3.6.5.2</ecNumber>
    </recommendedName>
</protein>
<dbReference type="PROSITE" id="PS51421">
    <property type="entry name" value="RAS"/>
    <property type="match status" value="1"/>
</dbReference>
<dbReference type="SMART" id="SM00173">
    <property type="entry name" value="RAS"/>
    <property type="match status" value="1"/>
</dbReference>
<evidence type="ECO:0000256" key="3">
    <source>
        <dbReference type="ARBA" id="ARBA00022801"/>
    </source>
</evidence>